<dbReference type="PANTHER" id="PTHR21137">
    <property type="entry name" value="ODORANT RECEPTOR"/>
    <property type="match status" value="1"/>
</dbReference>
<gene>
    <name evidence="11" type="ORF">L9F63_003521</name>
</gene>
<reference evidence="11" key="2">
    <citation type="submission" date="2023-05" db="EMBL/GenBank/DDBJ databases">
        <authorList>
            <person name="Fouks B."/>
        </authorList>
    </citation>
    <scope>NUCLEOTIDE SEQUENCE</scope>
    <source>
        <strain evidence="11">Stay&amp;Tobe</strain>
        <tissue evidence="11">Testes</tissue>
    </source>
</reference>
<keyword evidence="4 10" id="KW-0812">Transmembrane</keyword>
<evidence type="ECO:0000256" key="1">
    <source>
        <dbReference type="ARBA" id="ARBA00004651"/>
    </source>
</evidence>
<organism evidence="11 12">
    <name type="scientific">Diploptera punctata</name>
    <name type="common">Pacific beetle cockroach</name>
    <dbReference type="NCBI Taxonomy" id="6984"/>
    <lineage>
        <taxon>Eukaryota</taxon>
        <taxon>Metazoa</taxon>
        <taxon>Ecdysozoa</taxon>
        <taxon>Arthropoda</taxon>
        <taxon>Hexapoda</taxon>
        <taxon>Insecta</taxon>
        <taxon>Pterygota</taxon>
        <taxon>Neoptera</taxon>
        <taxon>Polyneoptera</taxon>
        <taxon>Dictyoptera</taxon>
        <taxon>Blattodea</taxon>
        <taxon>Blaberoidea</taxon>
        <taxon>Blaberidae</taxon>
        <taxon>Diplopterinae</taxon>
        <taxon>Diploptera</taxon>
    </lineage>
</organism>
<evidence type="ECO:0000313" key="12">
    <source>
        <dbReference type="Proteomes" id="UP001233999"/>
    </source>
</evidence>
<keyword evidence="12" id="KW-1185">Reference proteome</keyword>
<keyword evidence="3" id="KW-0716">Sensory transduction</keyword>
<dbReference type="GO" id="GO:0004984">
    <property type="term" value="F:olfactory receptor activity"/>
    <property type="evidence" value="ECO:0007669"/>
    <property type="project" value="InterPro"/>
</dbReference>
<dbReference type="Pfam" id="PF02949">
    <property type="entry name" value="7tm_6"/>
    <property type="match status" value="1"/>
</dbReference>
<protein>
    <submittedName>
        <fullName evidence="11">Uncharacterized protein</fullName>
    </submittedName>
</protein>
<reference evidence="11" key="1">
    <citation type="journal article" date="2023" name="IScience">
        <title>Live-bearing cockroach genome reveals convergent evolutionary mechanisms linked to viviparity in insects and beyond.</title>
        <authorList>
            <person name="Fouks B."/>
            <person name="Harrison M.C."/>
            <person name="Mikhailova A.A."/>
            <person name="Marchal E."/>
            <person name="English S."/>
            <person name="Carruthers M."/>
            <person name="Jennings E.C."/>
            <person name="Chiamaka E.L."/>
            <person name="Frigard R.A."/>
            <person name="Pippel M."/>
            <person name="Attardo G.M."/>
            <person name="Benoit J.B."/>
            <person name="Bornberg-Bauer E."/>
            <person name="Tobe S.S."/>
        </authorList>
    </citation>
    <scope>NUCLEOTIDE SEQUENCE</scope>
    <source>
        <strain evidence="11">Stay&amp;Tobe</strain>
    </source>
</reference>
<evidence type="ECO:0000256" key="6">
    <source>
        <dbReference type="ARBA" id="ARBA00022989"/>
    </source>
</evidence>
<evidence type="ECO:0000313" key="11">
    <source>
        <dbReference type="EMBL" id="KAJ9582126.1"/>
    </source>
</evidence>
<evidence type="ECO:0000256" key="5">
    <source>
        <dbReference type="ARBA" id="ARBA00022725"/>
    </source>
</evidence>
<name>A0AAD7ZKL1_DIPPU</name>
<keyword evidence="7 10" id="KW-0472">Membrane</keyword>
<keyword evidence="8" id="KW-0675">Receptor</keyword>
<evidence type="ECO:0000256" key="10">
    <source>
        <dbReference type="SAM" id="Phobius"/>
    </source>
</evidence>
<keyword evidence="6 10" id="KW-1133">Transmembrane helix</keyword>
<accession>A0AAD7ZKL1</accession>
<keyword evidence="9" id="KW-0807">Transducer</keyword>
<evidence type="ECO:0000256" key="3">
    <source>
        <dbReference type="ARBA" id="ARBA00022606"/>
    </source>
</evidence>
<keyword evidence="2" id="KW-1003">Cell membrane</keyword>
<dbReference type="InterPro" id="IPR004117">
    <property type="entry name" value="7tm6_olfct_rcpt"/>
</dbReference>
<dbReference type="GO" id="GO:0005549">
    <property type="term" value="F:odorant binding"/>
    <property type="evidence" value="ECO:0007669"/>
    <property type="project" value="InterPro"/>
</dbReference>
<feature type="transmembrane region" description="Helical" evidence="10">
    <location>
        <begin position="12"/>
        <end position="32"/>
    </location>
</feature>
<evidence type="ECO:0000256" key="8">
    <source>
        <dbReference type="ARBA" id="ARBA00023170"/>
    </source>
</evidence>
<dbReference type="AlphaFoldDB" id="A0AAD7ZKL1"/>
<dbReference type="GO" id="GO:0007165">
    <property type="term" value="P:signal transduction"/>
    <property type="evidence" value="ECO:0007669"/>
    <property type="project" value="UniProtKB-KW"/>
</dbReference>
<sequence>VLNDPVQLEQVLHLNVVFTVYLFILCGFGTLLTDKAERIAEAAYGVEWVGTPVSFQRSVLTIITVANREFTLQAGNFVPVSRKTMLNIMRETWSLFMFLLQVNEPQDT</sequence>
<comment type="caution">
    <text evidence="11">The sequence shown here is derived from an EMBL/GenBank/DDBJ whole genome shotgun (WGS) entry which is preliminary data.</text>
</comment>
<evidence type="ECO:0000256" key="9">
    <source>
        <dbReference type="ARBA" id="ARBA00023224"/>
    </source>
</evidence>
<dbReference type="PANTHER" id="PTHR21137:SF35">
    <property type="entry name" value="ODORANT RECEPTOR 19A-RELATED"/>
    <property type="match status" value="1"/>
</dbReference>
<proteinExistence type="predicted"/>
<keyword evidence="5" id="KW-0552">Olfaction</keyword>
<dbReference type="EMBL" id="JASPKZ010007825">
    <property type="protein sequence ID" value="KAJ9582126.1"/>
    <property type="molecule type" value="Genomic_DNA"/>
</dbReference>
<comment type="subcellular location">
    <subcellularLocation>
        <location evidence="1">Cell membrane</location>
        <topology evidence="1">Multi-pass membrane protein</topology>
    </subcellularLocation>
</comment>
<evidence type="ECO:0000256" key="7">
    <source>
        <dbReference type="ARBA" id="ARBA00023136"/>
    </source>
</evidence>
<dbReference type="Proteomes" id="UP001233999">
    <property type="component" value="Unassembled WGS sequence"/>
</dbReference>
<evidence type="ECO:0000256" key="2">
    <source>
        <dbReference type="ARBA" id="ARBA00022475"/>
    </source>
</evidence>
<feature type="non-terminal residue" evidence="11">
    <location>
        <position position="1"/>
    </location>
</feature>
<evidence type="ECO:0000256" key="4">
    <source>
        <dbReference type="ARBA" id="ARBA00022692"/>
    </source>
</evidence>
<dbReference type="GO" id="GO:0005886">
    <property type="term" value="C:plasma membrane"/>
    <property type="evidence" value="ECO:0007669"/>
    <property type="project" value="UniProtKB-SubCell"/>
</dbReference>